<evidence type="ECO:0000256" key="1">
    <source>
        <dbReference type="ARBA" id="ARBA00011738"/>
    </source>
</evidence>
<keyword evidence="4" id="KW-1185">Reference proteome</keyword>
<gene>
    <name evidence="3" type="ORF">FRX31_025000</name>
</gene>
<dbReference type="PROSITE" id="PS51502">
    <property type="entry name" value="S_R_A_B_BARREL"/>
    <property type="match status" value="2"/>
</dbReference>
<dbReference type="InterPro" id="IPR013097">
    <property type="entry name" value="Dabb"/>
</dbReference>
<evidence type="ECO:0000259" key="2">
    <source>
        <dbReference type="PROSITE" id="PS51502"/>
    </source>
</evidence>
<proteinExistence type="predicted"/>
<comment type="subunit">
    <text evidence="1">Homodimer.</text>
</comment>
<dbReference type="Pfam" id="PF07876">
    <property type="entry name" value="Dabb"/>
    <property type="match status" value="2"/>
</dbReference>
<accession>A0A7J6VLE5</accession>
<comment type="caution">
    <text evidence="3">The sequence shown here is derived from an EMBL/GenBank/DDBJ whole genome shotgun (WGS) entry which is preliminary data.</text>
</comment>
<feature type="domain" description="Stress-response A/B barrel" evidence="2">
    <location>
        <begin position="4"/>
        <end position="123"/>
    </location>
</feature>
<dbReference type="OrthoDB" id="42919at2759"/>
<dbReference type="SUPFAM" id="SSF54909">
    <property type="entry name" value="Dimeric alpha+beta barrel"/>
    <property type="match status" value="2"/>
</dbReference>
<dbReference type="EMBL" id="JABWDY010030734">
    <property type="protein sequence ID" value="KAF5185418.1"/>
    <property type="molecule type" value="Genomic_DNA"/>
</dbReference>
<dbReference type="PANTHER" id="PTHR33178:SF3">
    <property type="entry name" value="STRESS-RESPONSE A_B BARREL DOMAIN-CONTAINING PROTEIN UP3"/>
    <property type="match status" value="1"/>
</dbReference>
<dbReference type="InterPro" id="IPR044662">
    <property type="entry name" value="HS1/DABB1-like"/>
</dbReference>
<dbReference type="PANTHER" id="PTHR33178">
    <property type="match status" value="1"/>
</dbReference>
<dbReference type="InterPro" id="IPR011008">
    <property type="entry name" value="Dimeric_a/b-barrel"/>
</dbReference>
<protein>
    <submittedName>
        <fullName evidence="3">Stress-response A/B barrel domain-containing protein UP3</fullName>
    </submittedName>
</protein>
<evidence type="ECO:0000313" key="3">
    <source>
        <dbReference type="EMBL" id="KAF5185418.1"/>
    </source>
</evidence>
<feature type="domain" description="Stress-response A/B barrel" evidence="2">
    <location>
        <begin position="139"/>
        <end position="232"/>
    </location>
</feature>
<dbReference type="AlphaFoldDB" id="A0A7J6VLE5"/>
<name>A0A7J6VLE5_THATH</name>
<evidence type="ECO:0000313" key="4">
    <source>
        <dbReference type="Proteomes" id="UP000554482"/>
    </source>
</evidence>
<sequence>MLRIKRTVFVSYRQSQAIVPEYVMPMDRKPKLPNPEEAVNTLKLAVVDEVEGSVVQINEDIDLPVSEESEEDDKMGTAPLPHCLAIWYKSKDDLDNYLGHPAHLRLVNESIDPICDDVLLVDWVADVDEPLIVPSPGSVMRVSLLKLKQGSEESEKAEVLKVMGGVKEQFGIIDEYTFGENFAPVKTNGFSIASLAIVPGLSELEALDSNEVVKEQKEKVKDLLEGVIVVDYVVPPTESG</sequence>
<dbReference type="Proteomes" id="UP000554482">
    <property type="component" value="Unassembled WGS sequence"/>
</dbReference>
<dbReference type="Gene3D" id="3.30.70.100">
    <property type="match status" value="2"/>
</dbReference>
<organism evidence="3 4">
    <name type="scientific">Thalictrum thalictroides</name>
    <name type="common">Rue-anemone</name>
    <name type="synonym">Anemone thalictroides</name>
    <dbReference type="NCBI Taxonomy" id="46969"/>
    <lineage>
        <taxon>Eukaryota</taxon>
        <taxon>Viridiplantae</taxon>
        <taxon>Streptophyta</taxon>
        <taxon>Embryophyta</taxon>
        <taxon>Tracheophyta</taxon>
        <taxon>Spermatophyta</taxon>
        <taxon>Magnoliopsida</taxon>
        <taxon>Ranunculales</taxon>
        <taxon>Ranunculaceae</taxon>
        <taxon>Thalictroideae</taxon>
        <taxon>Thalictrum</taxon>
    </lineage>
</organism>
<reference evidence="3 4" key="1">
    <citation type="submission" date="2020-06" db="EMBL/GenBank/DDBJ databases">
        <title>Transcriptomic and genomic resources for Thalictrum thalictroides and T. hernandezii: Facilitating candidate gene discovery in an emerging model plant lineage.</title>
        <authorList>
            <person name="Arias T."/>
            <person name="Riano-Pachon D.M."/>
            <person name="Di Stilio V.S."/>
        </authorList>
    </citation>
    <scope>NUCLEOTIDE SEQUENCE [LARGE SCALE GENOMIC DNA]</scope>
    <source>
        <strain evidence="4">cv. WT478/WT964</strain>
        <tissue evidence="3">Leaves</tissue>
    </source>
</reference>